<name>A0A814KHP2_9BILA</name>
<feature type="region of interest" description="Disordered" evidence="1">
    <location>
        <begin position="80"/>
        <end position="102"/>
    </location>
</feature>
<reference evidence="2" key="1">
    <citation type="submission" date="2021-02" db="EMBL/GenBank/DDBJ databases">
        <authorList>
            <person name="Nowell W R."/>
        </authorList>
    </citation>
    <scope>NUCLEOTIDE SEQUENCE</scope>
</reference>
<proteinExistence type="predicted"/>
<gene>
    <name evidence="4" type="ORF">BYL167_LOCUS38957</name>
    <name evidence="2" type="ORF">CJN711_LOCUS4682</name>
    <name evidence="3" type="ORF">MBJ925_LOCUS22480</name>
    <name evidence="5" type="ORF">SMN809_LOCUS47790</name>
</gene>
<dbReference type="Proteomes" id="UP000676336">
    <property type="component" value="Unassembled WGS sequence"/>
</dbReference>
<evidence type="ECO:0000313" key="2">
    <source>
        <dbReference type="EMBL" id="CAF1049626.1"/>
    </source>
</evidence>
<sequence length="102" mass="11409">MKYTRSIGTLASDVELNSLQERKALIHRQWFGGSAKSKKICEHAGDSLHFDFTGTKEMESVNWKVSLRCRIQFSTTSTCAHPPAMEQSTSEIEKHSPPGGRV</sequence>
<evidence type="ECO:0000256" key="1">
    <source>
        <dbReference type="SAM" id="MobiDB-lite"/>
    </source>
</evidence>
<accession>A0A814KHP2</accession>
<dbReference type="EMBL" id="CAJNRE010011522">
    <property type="protein sequence ID" value="CAF2102198.1"/>
    <property type="molecule type" value="Genomic_DNA"/>
</dbReference>
<dbReference type="AlphaFoldDB" id="A0A814KHP2"/>
<evidence type="ECO:0000313" key="5">
    <source>
        <dbReference type="EMBL" id="CAF4815523.1"/>
    </source>
</evidence>
<evidence type="ECO:0000313" key="3">
    <source>
        <dbReference type="EMBL" id="CAF2102198.1"/>
    </source>
</evidence>
<dbReference type="EMBL" id="CAJNOV010001116">
    <property type="protein sequence ID" value="CAF1049626.1"/>
    <property type="molecule type" value="Genomic_DNA"/>
</dbReference>
<evidence type="ECO:0000313" key="6">
    <source>
        <dbReference type="Proteomes" id="UP000663855"/>
    </source>
</evidence>
<comment type="caution">
    <text evidence="2">The sequence shown here is derived from an EMBL/GenBank/DDBJ whole genome shotgun (WGS) entry which is preliminary data.</text>
</comment>
<evidence type="ECO:0000313" key="4">
    <source>
        <dbReference type="EMBL" id="CAF4572234.1"/>
    </source>
</evidence>
<protein>
    <submittedName>
        <fullName evidence="2">Uncharacterized protein</fullName>
    </submittedName>
</protein>
<dbReference type="EMBL" id="CAJOBH010092533">
    <property type="protein sequence ID" value="CAF4572234.1"/>
    <property type="molecule type" value="Genomic_DNA"/>
</dbReference>
<dbReference type="Proteomes" id="UP000681967">
    <property type="component" value="Unassembled WGS sequence"/>
</dbReference>
<dbReference type="Proteomes" id="UP000663855">
    <property type="component" value="Unassembled WGS sequence"/>
</dbReference>
<dbReference type="Proteomes" id="UP000663824">
    <property type="component" value="Unassembled WGS sequence"/>
</dbReference>
<organism evidence="2 6">
    <name type="scientific">Rotaria magnacalcarata</name>
    <dbReference type="NCBI Taxonomy" id="392030"/>
    <lineage>
        <taxon>Eukaryota</taxon>
        <taxon>Metazoa</taxon>
        <taxon>Spiralia</taxon>
        <taxon>Gnathifera</taxon>
        <taxon>Rotifera</taxon>
        <taxon>Eurotatoria</taxon>
        <taxon>Bdelloidea</taxon>
        <taxon>Philodinida</taxon>
        <taxon>Philodinidae</taxon>
        <taxon>Rotaria</taxon>
    </lineage>
</organism>
<dbReference type="EMBL" id="CAJOBI010152164">
    <property type="protein sequence ID" value="CAF4815523.1"/>
    <property type="molecule type" value="Genomic_DNA"/>
</dbReference>